<dbReference type="InterPro" id="IPR022641">
    <property type="entry name" value="CheR_N"/>
</dbReference>
<dbReference type="EMBL" id="QYYH01000173">
    <property type="protein sequence ID" value="RJY06022.1"/>
    <property type="molecule type" value="Genomic_DNA"/>
</dbReference>
<reference evidence="2 3" key="1">
    <citation type="submission" date="2018-09" db="EMBL/GenBank/DDBJ databases">
        <title>Phylogeny of the Shewanellaceae, and recommendation for two new genera, Pseudoshewanella and Parashewanella.</title>
        <authorList>
            <person name="Wang G."/>
        </authorList>
    </citation>
    <scope>NUCLEOTIDE SEQUENCE [LARGE SCALE GENOMIC DNA]</scope>
    <source>
        <strain evidence="2 3">KCTC 22492</strain>
    </source>
</reference>
<dbReference type="InterPro" id="IPR000780">
    <property type="entry name" value="CheR_MeTrfase"/>
</dbReference>
<dbReference type="InterPro" id="IPR050903">
    <property type="entry name" value="Bact_Chemotaxis_MeTrfase"/>
</dbReference>
<dbReference type="PRINTS" id="PR00996">
    <property type="entry name" value="CHERMTFRASE"/>
</dbReference>
<comment type="caution">
    <text evidence="2">The sequence shown here is derived from an EMBL/GenBank/DDBJ whole genome shotgun (WGS) entry which is preliminary data.</text>
</comment>
<dbReference type="Gene3D" id="3.40.50.150">
    <property type="entry name" value="Vaccinia Virus protein VP39"/>
    <property type="match status" value="1"/>
</dbReference>
<sequence length="284" mass="32607">MSTVTEPSAHLWDAKQQIEFDIFIEAIRRFTGHDFSQYSEPSLKRLVRRLMALQKTKSLASLIPRVIDDKHFRDYVIDNLTVSCSQLFRDPVVFQRITSEVFSYLESFPRPIIWVAGCANGEEAFSLAILLSEAGLLKHTQIYATDISPNALEQATSGVLQLPPTEEDRDNYKQSNGQNSLDDYFDYSSHGVKLREELLSHITFEQHDLIQQPEFISAQLVLCRNVFIYFEKTTKLSALEVIRNTLISRGYLVTGIKEDINLYESEKSFVLVSRKAGLYRKKLL</sequence>
<dbReference type="AlphaFoldDB" id="A0A3A6T4K8"/>
<dbReference type="OrthoDB" id="9816309at2"/>
<dbReference type="GO" id="GO:0032259">
    <property type="term" value="P:methylation"/>
    <property type="evidence" value="ECO:0007669"/>
    <property type="project" value="UniProtKB-KW"/>
</dbReference>
<dbReference type="Pfam" id="PF01739">
    <property type="entry name" value="CheR"/>
    <property type="match status" value="1"/>
</dbReference>
<dbReference type="PROSITE" id="PS50123">
    <property type="entry name" value="CHER"/>
    <property type="match status" value="1"/>
</dbReference>
<accession>A0A3A6T4K8</accession>
<dbReference type="Pfam" id="PF03705">
    <property type="entry name" value="CheR_N"/>
    <property type="match status" value="1"/>
</dbReference>
<organism evidence="2 3">
    <name type="scientific">Parashewanella spongiae</name>
    <dbReference type="NCBI Taxonomy" id="342950"/>
    <lineage>
        <taxon>Bacteria</taxon>
        <taxon>Pseudomonadati</taxon>
        <taxon>Pseudomonadota</taxon>
        <taxon>Gammaproteobacteria</taxon>
        <taxon>Alteromonadales</taxon>
        <taxon>Shewanellaceae</taxon>
        <taxon>Parashewanella</taxon>
    </lineage>
</organism>
<dbReference type="SUPFAM" id="SSF53335">
    <property type="entry name" value="S-adenosyl-L-methionine-dependent methyltransferases"/>
    <property type="match status" value="1"/>
</dbReference>
<protein>
    <submittedName>
        <fullName evidence="2">Protein-glutamate O-methyltransferase CheR</fullName>
    </submittedName>
</protein>
<dbReference type="PANTHER" id="PTHR24422:SF8">
    <property type="entry name" value="CHEMOTAXIS PROTEIN"/>
    <property type="match status" value="1"/>
</dbReference>
<dbReference type="InterPro" id="IPR022642">
    <property type="entry name" value="CheR_C"/>
</dbReference>
<evidence type="ECO:0000313" key="2">
    <source>
        <dbReference type="EMBL" id="RJY06022.1"/>
    </source>
</evidence>
<keyword evidence="2" id="KW-0808">Transferase</keyword>
<dbReference type="PANTHER" id="PTHR24422">
    <property type="entry name" value="CHEMOTAXIS PROTEIN METHYLTRANSFERASE"/>
    <property type="match status" value="1"/>
</dbReference>
<dbReference type="RefSeq" id="WP_121855013.1">
    <property type="nucleotide sequence ID" value="NZ_CP037952.1"/>
</dbReference>
<keyword evidence="2" id="KW-0489">Methyltransferase</keyword>
<evidence type="ECO:0000259" key="1">
    <source>
        <dbReference type="PROSITE" id="PS50123"/>
    </source>
</evidence>
<keyword evidence="3" id="KW-1185">Reference proteome</keyword>
<gene>
    <name evidence="2" type="ORF">D5R81_18140</name>
</gene>
<dbReference type="SUPFAM" id="SSF47757">
    <property type="entry name" value="Chemotaxis receptor methyltransferase CheR, N-terminal domain"/>
    <property type="match status" value="1"/>
</dbReference>
<feature type="domain" description="CheR-type methyltransferase" evidence="1">
    <location>
        <begin position="19"/>
        <end position="282"/>
    </location>
</feature>
<proteinExistence type="predicted"/>
<name>A0A3A6T4K8_9GAMM</name>
<dbReference type="GO" id="GO:0008757">
    <property type="term" value="F:S-adenosylmethionine-dependent methyltransferase activity"/>
    <property type="evidence" value="ECO:0007669"/>
    <property type="project" value="InterPro"/>
</dbReference>
<dbReference type="Proteomes" id="UP000273022">
    <property type="component" value="Unassembled WGS sequence"/>
</dbReference>
<evidence type="ECO:0000313" key="3">
    <source>
        <dbReference type="Proteomes" id="UP000273022"/>
    </source>
</evidence>
<dbReference type="InterPro" id="IPR029063">
    <property type="entry name" value="SAM-dependent_MTases_sf"/>
</dbReference>
<dbReference type="SMART" id="SM00138">
    <property type="entry name" value="MeTrc"/>
    <property type="match status" value="1"/>
</dbReference>